<dbReference type="GO" id="GO:0016020">
    <property type="term" value="C:membrane"/>
    <property type="evidence" value="ECO:0007669"/>
    <property type="project" value="UniProtKB-SubCell"/>
</dbReference>
<evidence type="ECO:0000313" key="8">
    <source>
        <dbReference type="EMBL" id="KAK3903974.1"/>
    </source>
</evidence>
<sequence>MKPARTLFPLLSVAVVVGVAAGQFVTSTIAAPPAPILESREHRASNAPALAARQQQDTETVHQTITRTVVQNGRTTTGSKSRTSSSKNNDDDNDDNDTSTTKPRPNPSSPSSSSTPETTTTPPQTTTTTTTTTDSSTTSPDPPKPKSGRGITPGAAAGIAAGAVAGVAIIAAIAFLVWRRRQGGIRGAVVTGAYPRGMPGMGEVEDGADPKMGLPPMGIPMPMSNSNSGGADGGEDGMEKGGDLGDGRRTRGEPAGMVFKIPPAGTMPGEAGFEYPGREDGYEQPPRQQHWLGGGDLGEARPVSAFTAIPSPGQPILPVSPMTPYRPDSSILAAYQQRTPQPQSRVSSYYPDAGSPDLPTYMIPGGDRTRAMSFSSVSNVGGGPRVAEFVGSPPPPVPSMLVVVEGQPPSRRSRLGWG</sequence>
<feature type="transmembrane region" description="Helical" evidence="6">
    <location>
        <begin position="155"/>
        <end position="178"/>
    </location>
</feature>
<dbReference type="PANTHER" id="PTHR15549">
    <property type="entry name" value="PAIRED IMMUNOGLOBULIN-LIKE TYPE 2 RECEPTOR"/>
    <property type="match status" value="1"/>
</dbReference>
<evidence type="ECO:0000256" key="1">
    <source>
        <dbReference type="ARBA" id="ARBA00004167"/>
    </source>
</evidence>
<comment type="subcellular location">
    <subcellularLocation>
        <location evidence="1">Membrane</location>
        <topology evidence="1">Single-pass membrane protein</topology>
    </subcellularLocation>
</comment>
<evidence type="ECO:0000256" key="7">
    <source>
        <dbReference type="SAM" id="SignalP"/>
    </source>
</evidence>
<evidence type="ECO:0000256" key="2">
    <source>
        <dbReference type="ARBA" id="ARBA00022692"/>
    </source>
</evidence>
<organism evidence="8 9">
    <name type="scientific">Staphylotrichum tortipilum</name>
    <dbReference type="NCBI Taxonomy" id="2831512"/>
    <lineage>
        <taxon>Eukaryota</taxon>
        <taxon>Fungi</taxon>
        <taxon>Dikarya</taxon>
        <taxon>Ascomycota</taxon>
        <taxon>Pezizomycotina</taxon>
        <taxon>Sordariomycetes</taxon>
        <taxon>Sordariomycetidae</taxon>
        <taxon>Sordariales</taxon>
        <taxon>Chaetomiaceae</taxon>
        <taxon>Staphylotrichum</taxon>
    </lineage>
</organism>
<gene>
    <name evidence="8" type="ORF">C8A05DRAFT_32270</name>
</gene>
<evidence type="ECO:0000256" key="4">
    <source>
        <dbReference type="ARBA" id="ARBA00023136"/>
    </source>
</evidence>
<feature type="region of interest" description="Disordered" evidence="5">
    <location>
        <begin position="225"/>
        <end position="297"/>
    </location>
</feature>
<feature type="region of interest" description="Disordered" evidence="5">
    <location>
        <begin position="42"/>
        <end position="152"/>
    </location>
</feature>
<reference evidence="8" key="2">
    <citation type="submission" date="2023-05" db="EMBL/GenBank/DDBJ databases">
        <authorList>
            <consortium name="Lawrence Berkeley National Laboratory"/>
            <person name="Steindorff A."/>
            <person name="Hensen N."/>
            <person name="Bonometti L."/>
            <person name="Westerberg I."/>
            <person name="Brannstrom I.O."/>
            <person name="Guillou S."/>
            <person name="Cros-Aarteil S."/>
            <person name="Calhoun S."/>
            <person name="Haridas S."/>
            <person name="Kuo A."/>
            <person name="Mondo S."/>
            <person name="Pangilinan J."/>
            <person name="Riley R."/>
            <person name="Labutti K."/>
            <person name="Andreopoulos B."/>
            <person name="Lipzen A."/>
            <person name="Chen C."/>
            <person name="Yanf M."/>
            <person name="Daum C."/>
            <person name="Ng V."/>
            <person name="Clum A."/>
            <person name="Ohm R."/>
            <person name="Martin F."/>
            <person name="Silar P."/>
            <person name="Natvig D."/>
            <person name="Lalanne C."/>
            <person name="Gautier V."/>
            <person name="Ament-Velasquez S.L."/>
            <person name="Kruys A."/>
            <person name="Hutchinson M.I."/>
            <person name="Powell A.J."/>
            <person name="Barry K."/>
            <person name="Miller A.N."/>
            <person name="Grigoriev I.V."/>
            <person name="Debuchy R."/>
            <person name="Gladieux P."/>
            <person name="Thoren M.H."/>
            <person name="Johannesson H."/>
        </authorList>
    </citation>
    <scope>NUCLEOTIDE SEQUENCE</scope>
    <source>
        <strain evidence="8">CBS 103.79</strain>
    </source>
</reference>
<accession>A0AAN6MPF6</accession>
<evidence type="ECO:0000313" key="9">
    <source>
        <dbReference type="Proteomes" id="UP001303889"/>
    </source>
</evidence>
<dbReference type="InterPro" id="IPR051694">
    <property type="entry name" value="Immunoregulatory_rcpt-like"/>
</dbReference>
<evidence type="ECO:0000256" key="6">
    <source>
        <dbReference type="SAM" id="Phobius"/>
    </source>
</evidence>
<feature type="compositionally biased region" description="Low complexity" evidence="5">
    <location>
        <begin position="98"/>
        <end position="139"/>
    </location>
</feature>
<dbReference type="EMBL" id="MU855420">
    <property type="protein sequence ID" value="KAK3903974.1"/>
    <property type="molecule type" value="Genomic_DNA"/>
</dbReference>
<feature type="compositionally biased region" description="Polar residues" evidence="5">
    <location>
        <begin position="53"/>
        <end position="71"/>
    </location>
</feature>
<reference evidence="8" key="1">
    <citation type="journal article" date="2023" name="Mol. Phylogenet. Evol.">
        <title>Genome-scale phylogeny and comparative genomics of the fungal order Sordariales.</title>
        <authorList>
            <person name="Hensen N."/>
            <person name="Bonometti L."/>
            <person name="Westerberg I."/>
            <person name="Brannstrom I.O."/>
            <person name="Guillou S."/>
            <person name="Cros-Aarteil S."/>
            <person name="Calhoun S."/>
            <person name="Haridas S."/>
            <person name="Kuo A."/>
            <person name="Mondo S."/>
            <person name="Pangilinan J."/>
            <person name="Riley R."/>
            <person name="LaButti K."/>
            <person name="Andreopoulos B."/>
            <person name="Lipzen A."/>
            <person name="Chen C."/>
            <person name="Yan M."/>
            <person name="Daum C."/>
            <person name="Ng V."/>
            <person name="Clum A."/>
            <person name="Steindorff A."/>
            <person name="Ohm R.A."/>
            <person name="Martin F."/>
            <person name="Silar P."/>
            <person name="Natvig D.O."/>
            <person name="Lalanne C."/>
            <person name="Gautier V."/>
            <person name="Ament-Velasquez S.L."/>
            <person name="Kruys A."/>
            <person name="Hutchinson M.I."/>
            <person name="Powell A.J."/>
            <person name="Barry K."/>
            <person name="Miller A.N."/>
            <person name="Grigoriev I.V."/>
            <person name="Debuchy R."/>
            <person name="Gladieux P."/>
            <person name="Hiltunen Thoren M."/>
            <person name="Johannesson H."/>
        </authorList>
    </citation>
    <scope>NUCLEOTIDE SEQUENCE</scope>
    <source>
        <strain evidence="8">CBS 103.79</strain>
    </source>
</reference>
<evidence type="ECO:0000256" key="5">
    <source>
        <dbReference type="SAM" id="MobiDB-lite"/>
    </source>
</evidence>
<dbReference type="GO" id="GO:0071944">
    <property type="term" value="C:cell periphery"/>
    <property type="evidence" value="ECO:0007669"/>
    <property type="project" value="UniProtKB-ARBA"/>
</dbReference>
<keyword evidence="3 6" id="KW-1133">Transmembrane helix</keyword>
<keyword evidence="2 6" id="KW-0812">Transmembrane</keyword>
<keyword evidence="9" id="KW-1185">Reference proteome</keyword>
<feature type="signal peptide" evidence="7">
    <location>
        <begin position="1"/>
        <end position="22"/>
    </location>
</feature>
<dbReference type="Proteomes" id="UP001303889">
    <property type="component" value="Unassembled WGS sequence"/>
</dbReference>
<keyword evidence="7" id="KW-0732">Signal</keyword>
<dbReference type="AlphaFoldDB" id="A0AAN6MPF6"/>
<feature type="compositionally biased region" description="Low complexity" evidence="5">
    <location>
        <begin position="72"/>
        <end position="87"/>
    </location>
</feature>
<feature type="chain" id="PRO_5042991441" evidence="7">
    <location>
        <begin position="23"/>
        <end position="418"/>
    </location>
</feature>
<protein>
    <submittedName>
        <fullName evidence="8">Uncharacterized protein</fullName>
    </submittedName>
</protein>
<name>A0AAN6MPF6_9PEZI</name>
<comment type="caution">
    <text evidence="8">The sequence shown here is derived from an EMBL/GenBank/DDBJ whole genome shotgun (WGS) entry which is preliminary data.</text>
</comment>
<keyword evidence="4 6" id="KW-0472">Membrane</keyword>
<feature type="compositionally biased region" description="Basic and acidic residues" evidence="5">
    <location>
        <begin position="237"/>
        <end position="252"/>
    </location>
</feature>
<evidence type="ECO:0000256" key="3">
    <source>
        <dbReference type="ARBA" id="ARBA00022989"/>
    </source>
</evidence>
<dbReference type="PANTHER" id="PTHR15549:SF26">
    <property type="entry name" value="AXIAL BUDDING PATTERN PROTEIN 2-RELATED"/>
    <property type="match status" value="1"/>
</dbReference>
<proteinExistence type="predicted"/>